<dbReference type="EMBL" id="KB644412">
    <property type="protein sequence ID" value="EPS30278.1"/>
    <property type="molecule type" value="Genomic_DNA"/>
</dbReference>
<reference evidence="2 3" key="1">
    <citation type="journal article" date="2013" name="PLoS ONE">
        <title>Genomic and secretomic analyses reveal unique features of the lignocellulolytic enzyme system of Penicillium decumbens.</title>
        <authorList>
            <person name="Liu G."/>
            <person name="Zhang L."/>
            <person name="Wei X."/>
            <person name="Zou G."/>
            <person name="Qin Y."/>
            <person name="Ma L."/>
            <person name="Li J."/>
            <person name="Zheng H."/>
            <person name="Wang S."/>
            <person name="Wang C."/>
            <person name="Xun L."/>
            <person name="Zhao G.-P."/>
            <person name="Zhou Z."/>
            <person name="Qu Y."/>
        </authorList>
    </citation>
    <scope>NUCLEOTIDE SEQUENCE [LARGE SCALE GENOMIC DNA]</scope>
    <source>
        <strain evidence="3">114-2 / CGMCC 5302</strain>
    </source>
</reference>
<feature type="region of interest" description="Disordered" evidence="1">
    <location>
        <begin position="1"/>
        <end position="35"/>
    </location>
</feature>
<dbReference type="AlphaFoldDB" id="S8AVK5"/>
<name>S8AVK5_PENO1</name>
<evidence type="ECO:0000256" key="1">
    <source>
        <dbReference type="SAM" id="MobiDB-lite"/>
    </source>
</evidence>
<feature type="compositionally biased region" description="Acidic residues" evidence="1">
    <location>
        <begin position="288"/>
        <end position="302"/>
    </location>
</feature>
<evidence type="ECO:0000313" key="2">
    <source>
        <dbReference type="EMBL" id="EPS30278.1"/>
    </source>
</evidence>
<gene>
    <name evidence="2" type="ORF">PDE_05229</name>
</gene>
<protein>
    <submittedName>
        <fullName evidence="2">Uncharacterized protein</fullName>
    </submittedName>
</protein>
<feature type="compositionally biased region" description="Polar residues" evidence="1">
    <location>
        <begin position="242"/>
        <end position="276"/>
    </location>
</feature>
<feature type="compositionally biased region" description="Polar residues" evidence="1">
    <location>
        <begin position="311"/>
        <end position="320"/>
    </location>
</feature>
<dbReference type="HOGENOM" id="CLU_022340_2_1_1"/>
<evidence type="ECO:0000313" key="3">
    <source>
        <dbReference type="Proteomes" id="UP000019376"/>
    </source>
</evidence>
<dbReference type="PANTHER" id="PTHR42084:SF1">
    <property type="entry name" value="SERINE_THREONINE-PROTEIN KINASE PPK6"/>
    <property type="match status" value="1"/>
</dbReference>
<keyword evidence="3" id="KW-1185">Reference proteome</keyword>
<feature type="region of interest" description="Disordered" evidence="1">
    <location>
        <begin position="55"/>
        <end position="152"/>
    </location>
</feature>
<feature type="compositionally biased region" description="Polar residues" evidence="1">
    <location>
        <begin position="202"/>
        <end position="216"/>
    </location>
</feature>
<dbReference type="STRING" id="933388.S8AVK5"/>
<dbReference type="PhylomeDB" id="S8AVK5"/>
<feature type="region of interest" description="Disordered" evidence="1">
    <location>
        <begin position="168"/>
        <end position="354"/>
    </location>
</feature>
<organism evidence="2 3">
    <name type="scientific">Penicillium oxalicum (strain 114-2 / CGMCC 5302)</name>
    <name type="common">Penicillium decumbens</name>
    <dbReference type="NCBI Taxonomy" id="933388"/>
    <lineage>
        <taxon>Eukaryota</taxon>
        <taxon>Fungi</taxon>
        <taxon>Dikarya</taxon>
        <taxon>Ascomycota</taxon>
        <taxon>Pezizomycotina</taxon>
        <taxon>Eurotiomycetes</taxon>
        <taxon>Eurotiomycetidae</taxon>
        <taxon>Eurotiales</taxon>
        <taxon>Aspergillaceae</taxon>
        <taxon>Penicillium</taxon>
    </lineage>
</organism>
<dbReference type="Proteomes" id="UP000019376">
    <property type="component" value="Unassembled WGS sequence"/>
</dbReference>
<feature type="compositionally biased region" description="Polar residues" evidence="1">
    <location>
        <begin position="126"/>
        <end position="151"/>
    </location>
</feature>
<feature type="compositionally biased region" description="Low complexity" evidence="1">
    <location>
        <begin position="10"/>
        <end position="21"/>
    </location>
</feature>
<feature type="compositionally biased region" description="Low complexity" evidence="1">
    <location>
        <begin position="321"/>
        <end position="351"/>
    </location>
</feature>
<accession>S8AVK5</accession>
<dbReference type="PANTHER" id="PTHR42084">
    <property type="entry name" value="YALI0E26631P"/>
    <property type="match status" value="1"/>
</dbReference>
<dbReference type="eggNOG" id="ENOG502SAHR">
    <property type="taxonomic scope" value="Eukaryota"/>
</dbReference>
<proteinExistence type="predicted"/>
<sequence>MSADLWAEFGQASGAAQSSGGPTQTARPASRSLIDGVDQSGDFFFGIASKVPIQAAAPTQPYDRRVESPSIHRPPAAIRQAVTRPQPAVFNLPPPHDSDVLFDAAEDTPAGSSDDDEWGEFAGPETSATQPHQLAHLNTGSEAQTPASQHISGAVDLLGELSISDSIVTSDVPVPSPPNDPSSQSGWNDDSFGDWGDFTEAQPVQSNPSEAPTKSSLTEKDSIMEWDDFTDGAPAPARSFEPNANRSYVQASPSKKLPSPTTKASAVQSRNVSKPQSAKESKSQAANWDEDSFEDWADFNDEPEPKRPQVHSASTPRQAQSSRTTTVTTSTPSMRTSTPTSAASSSTVRPTNIPPPSILLEHLLSLLSTIAKEAQTAQARPASQREHAAAKIQNTLHSAARIIAGRTYRWKRDTILAQSMRIGPARAGKSGGMKLNAVNKHENVKEEQDAVDLLALWRERASVFNAVVQSVGLKPIPAVPNPTALRVFTARADHGAIKATHPCALCALKRDERVAKVDEEEVQDSFGEWWTDHWGHTGCRIFWEENRGLLMQR</sequence>
<dbReference type="OrthoDB" id="5420391at2759"/>